<dbReference type="PANTHER" id="PTHR36985">
    <property type="entry name" value="TRANSLOCATION AND ASSEMBLY MODULE SUBUNIT TAMB"/>
    <property type="match status" value="1"/>
</dbReference>
<dbReference type="GO" id="GO:0009306">
    <property type="term" value="P:protein secretion"/>
    <property type="evidence" value="ECO:0007669"/>
    <property type="project" value="InterPro"/>
</dbReference>
<dbReference type="GeneID" id="95773138"/>
<evidence type="ECO:0000256" key="4">
    <source>
        <dbReference type="ARBA" id="ARBA00023136"/>
    </source>
</evidence>
<proteinExistence type="predicted"/>
<dbReference type="PANTHER" id="PTHR36985:SF1">
    <property type="entry name" value="TRANSLOCATION AND ASSEMBLY MODULE SUBUNIT TAMB"/>
    <property type="match status" value="1"/>
</dbReference>
<dbReference type="GO" id="GO:0005886">
    <property type="term" value="C:plasma membrane"/>
    <property type="evidence" value="ECO:0007669"/>
    <property type="project" value="InterPro"/>
</dbReference>
<feature type="domain" description="Translocation and assembly module TamB C-terminal" evidence="6">
    <location>
        <begin position="1082"/>
        <end position="1428"/>
    </location>
</feature>
<evidence type="ECO:0000313" key="8">
    <source>
        <dbReference type="Proteomes" id="UP000305131"/>
    </source>
</evidence>
<evidence type="ECO:0000256" key="2">
    <source>
        <dbReference type="ARBA" id="ARBA00022692"/>
    </source>
</evidence>
<dbReference type="Pfam" id="PF04357">
    <property type="entry name" value="TamB"/>
    <property type="match status" value="1"/>
</dbReference>
<feature type="region of interest" description="Disordered" evidence="5">
    <location>
        <begin position="1182"/>
        <end position="1201"/>
    </location>
</feature>
<organism evidence="7 8">
    <name type="scientific">Xanthobacter autotrophicus</name>
    <dbReference type="NCBI Taxonomy" id="280"/>
    <lineage>
        <taxon>Bacteria</taxon>
        <taxon>Pseudomonadati</taxon>
        <taxon>Pseudomonadota</taxon>
        <taxon>Alphaproteobacteria</taxon>
        <taxon>Hyphomicrobiales</taxon>
        <taxon>Xanthobacteraceae</taxon>
        <taxon>Xanthobacter</taxon>
    </lineage>
</organism>
<name>A0A6C1KHW4_XANAU</name>
<reference evidence="7 8" key="1">
    <citation type="submission" date="2019-05" db="EMBL/GenBank/DDBJ databases">
        <authorList>
            <person name="Zhou X."/>
        </authorList>
    </citation>
    <scope>NUCLEOTIDE SEQUENCE [LARGE SCALE GENOMIC DNA]</scope>
    <source>
        <strain evidence="7 8">DSM 432</strain>
    </source>
</reference>
<sequence length="1433" mass="143950">MAIMRTIAKWTGLALAGVLVLLALAFGALQTPPGKALLARVGSSLASSNGLNVDISGITGFVPANMAVARIVVSDPKGPFAEVENVSLDWNPLSLLVGTLDINSAGAARVALQRKPELPPAPAAPQAASSGGGFALPVRVGRLSLDEIVIGEPVLGHAAVLTLVATAELRSLDRGLSGAFNLKRRDQPGSLTGRLGYVPQTEHLDLDITAEEPAGGLVARAAGIADLPAITATLKGVGPLDAWDGRLNVSAGTSARIDGSAQVRATGAGRRVSFTAEADIARLLPAQIAPLLEGGVELAGTATIDKARRIAIETATARSAGFGAGVHGTVDANAMTADLVFGLKAGEAARFAALAPGVTWKAAAVDGTLKGAFAAPVLAARATAEGLKGAGYGAATLEINVATLPDARQNLAFTLDGKADGLSADDPKVAQALGRTARFRVAGAQPKGRAPSVTAATVELAALTSRFTGNASAEKIAGTLKLEKLDLAAFSPLAGRTLAGTAALDATIDASGDLSRVDTSITGGTRDVATGIAAVDGLFGGATTLAAKLARDGQDAIRVDRFNLASDSLTVTADGTISRARADLAAKLALADVGKLDPRVSGAVTGEAAFRGSLDTLGLTARLLMPAGTAMKQKVEGLSLAVTASDLTGNPAAEFTLDGRVAGKPATGSGAFATLADGARQLKDLAVAIGSVSAKGDVRLDAKGLADGTLAIAAGDLNDLSPLALTELAGRLNADVRLDATGGRQRVAVKADAANVSAAGQSVGSARIDATVVDPAGAPVLDGTVRLRAVNAGGMDISQANLTANGAAAGNGAAGTSLNLDAVVNGATLTTAGLLTPRDGTIGFRLDRLSLARSGTSITNSAPANFRWSGDTLTIDRLALATRGGSASVSGRAGSSLALDVTLTTLPLALADLAAPGLGLSGTLSGSARLDGPAAAPTGTYSLTVARVSTRDLSANGVGPLDIRADGRFADGRVSTRATVTGRFLSDVTLTGSAPLGAGDLDLAIRGALDLGLANPMLATSGAQVRGRAAIDATVRGTAAAPRAGGTVRISGARFDDGVNGVNLSNIEGVITGTDRSVTLSSLTARTPNGGGLSARGTVALEPAQGFPGRIDVDLTNAGLVNSDLMRLVAEGRLAVEGAFANNPRLTGRIVVRHLDVNIPDRLPGGGAALNVRHVNGGRNWNVTTNRPGGKAGANAPRRSNAGMPLDLTVSAPNNVFVRGMGLEAELGGDLKVGGTTASPATLGGFEMRRGTFDILGRRLNFTRGKITFNGTTDPDLDFVAETTANDITAQILVTGAASRPDVTFSSTPTLPQDEVLSRLMFGRSAGSLTGAQALQIAQTIAQFSGGGGVLDKMRRSLGVDSLDVGTNAAGTGGQVGIGRRLNDRMYLGVRQGTTPGSSQVTVDMDITKNIRLQGATGADGSAEVGIGAQWDY</sequence>
<dbReference type="GO" id="GO:0097347">
    <property type="term" value="C:TAM protein secretion complex"/>
    <property type="evidence" value="ECO:0007669"/>
    <property type="project" value="TreeGrafter"/>
</dbReference>
<dbReference type="RefSeq" id="WP_138398689.1">
    <property type="nucleotide sequence ID" value="NZ_JBAFVJ010000001.1"/>
</dbReference>
<accession>A0A6C1KHW4</accession>
<keyword evidence="4" id="KW-0472">Membrane</keyword>
<evidence type="ECO:0000259" key="6">
    <source>
        <dbReference type="Pfam" id="PF04357"/>
    </source>
</evidence>
<dbReference type="Proteomes" id="UP000305131">
    <property type="component" value="Unassembled WGS sequence"/>
</dbReference>
<dbReference type="EMBL" id="VAUP01000015">
    <property type="protein sequence ID" value="TLX43780.1"/>
    <property type="molecule type" value="Genomic_DNA"/>
</dbReference>
<keyword evidence="3" id="KW-1133">Transmembrane helix</keyword>
<evidence type="ECO:0000313" key="7">
    <source>
        <dbReference type="EMBL" id="TLX43780.1"/>
    </source>
</evidence>
<comment type="caution">
    <text evidence="7">The sequence shown here is derived from an EMBL/GenBank/DDBJ whole genome shotgun (WGS) entry which is preliminary data.</text>
</comment>
<dbReference type="InterPro" id="IPR007452">
    <property type="entry name" value="TamB_C"/>
</dbReference>
<comment type="subcellular location">
    <subcellularLocation>
        <location evidence="1">Membrane</location>
        <topology evidence="1">Single-pass membrane protein</topology>
    </subcellularLocation>
</comment>
<protein>
    <recommendedName>
        <fullName evidence="6">Translocation and assembly module TamB C-terminal domain-containing protein</fullName>
    </recommendedName>
</protein>
<evidence type="ECO:0000256" key="5">
    <source>
        <dbReference type="SAM" id="MobiDB-lite"/>
    </source>
</evidence>
<gene>
    <name evidence="7" type="ORF">FBQ73_06650</name>
</gene>
<evidence type="ECO:0000256" key="3">
    <source>
        <dbReference type="ARBA" id="ARBA00022989"/>
    </source>
</evidence>
<dbReference type="OrthoDB" id="7784409at2"/>
<keyword evidence="2" id="KW-0812">Transmembrane</keyword>
<evidence type="ECO:0000256" key="1">
    <source>
        <dbReference type="ARBA" id="ARBA00004167"/>
    </source>
</evidence>